<reference evidence="1 2" key="1">
    <citation type="journal article" date="2022" name="Plant J.">
        <title>Chromosome-level genome of Camellia lanceoleosa provides a valuable resource for understanding genome evolution and self-incompatibility.</title>
        <authorList>
            <person name="Gong W."/>
            <person name="Xiao S."/>
            <person name="Wang L."/>
            <person name="Liao Z."/>
            <person name="Chang Y."/>
            <person name="Mo W."/>
            <person name="Hu G."/>
            <person name="Li W."/>
            <person name="Zhao G."/>
            <person name="Zhu H."/>
            <person name="Hu X."/>
            <person name="Ji K."/>
            <person name="Xiang X."/>
            <person name="Song Q."/>
            <person name="Yuan D."/>
            <person name="Jin S."/>
            <person name="Zhang L."/>
        </authorList>
    </citation>
    <scope>NUCLEOTIDE SEQUENCE [LARGE SCALE GENOMIC DNA]</scope>
    <source>
        <strain evidence="1">SQ_2022a</strain>
    </source>
</reference>
<sequence>MADSHHLGPPPRVSGLEKVDHVELLEESGESDDVSDLCLIGKVITQKTLNKQAVCNILQTAWRPRATLNMSPWSKNVFLFPFSDPEDRRKVLFKAPWLVMGHLLVVQPLEAGKSGSELEFQWCPFWVQAHGLSVAKLTRQNGEIIGQRISKLIGVEAMHDGLFHERSFLRMRVNVDISKPLSRGFFLHQNTSQSSNVKELWISYKFEKLSDFCYDCGQIGHDNTVCKFISRELGRRSGYGPNLRAK</sequence>
<dbReference type="Proteomes" id="UP001060215">
    <property type="component" value="Chromosome 4"/>
</dbReference>
<protein>
    <submittedName>
        <fullName evidence="1">Uncharacterized protein</fullName>
    </submittedName>
</protein>
<name>A0ACC0HPC3_9ERIC</name>
<evidence type="ECO:0000313" key="1">
    <source>
        <dbReference type="EMBL" id="KAI8014352.1"/>
    </source>
</evidence>
<evidence type="ECO:0000313" key="2">
    <source>
        <dbReference type="Proteomes" id="UP001060215"/>
    </source>
</evidence>
<comment type="caution">
    <text evidence="1">The sequence shown here is derived from an EMBL/GenBank/DDBJ whole genome shotgun (WGS) entry which is preliminary data.</text>
</comment>
<dbReference type="EMBL" id="CM045761">
    <property type="protein sequence ID" value="KAI8014352.1"/>
    <property type="molecule type" value="Genomic_DNA"/>
</dbReference>
<gene>
    <name evidence="1" type="ORF">LOK49_LG05G00103</name>
</gene>
<accession>A0ACC0HPC3</accession>
<proteinExistence type="predicted"/>
<keyword evidence="2" id="KW-1185">Reference proteome</keyword>
<organism evidence="1 2">
    <name type="scientific">Camellia lanceoleosa</name>
    <dbReference type="NCBI Taxonomy" id="1840588"/>
    <lineage>
        <taxon>Eukaryota</taxon>
        <taxon>Viridiplantae</taxon>
        <taxon>Streptophyta</taxon>
        <taxon>Embryophyta</taxon>
        <taxon>Tracheophyta</taxon>
        <taxon>Spermatophyta</taxon>
        <taxon>Magnoliopsida</taxon>
        <taxon>eudicotyledons</taxon>
        <taxon>Gunneridae</taxon>
        <taxon>Pentapetalae</taxon>
        <taxon>asterids</taxon>
        <taxon>Ericales</taxon>
        <taxon>Theaceae</taxon>
        <taxon>Camellia</taxon>
    </lineage>
</organism>